<evidence type="ECO:0000256" key="2">
    <source>
        <dbReference type="ARBA" id="ARBA00022723"/>
    </source>
</evidence>
<dbReference type="SUPFAM" id="SSF55920">
    <property type="entry name" value="Creatinase/aminopeptidase"/>
    <property type="match status" value="1"/>
</dbReference>
<keyword evidence="3" id="KW-0378">Hydrolase</keyword>
<comment type="caution">
    <text evidence="7">The sequence shown here is derived from an EMBL/GenBank/DDBJ whole genome shotgun (WGS) entry which is preliminary data.</text>
</comment>
<dbReference type="GO" id="GO:0046872">
    <property type="term" value="F:metal ion binding"/>
    <property type="evidence" value="ECO:0007669"/>
    <property type="project" value="UniProtKB-KW"/>
</dbReference>
<dbReference type="Gene3D" id="3.90.230.10">
    <property type="entry name" value="Creatinase/methionine aminopeptidase superfamily"/>
    <property type="match status" value="1"/>
</dbReference>
<dbReference type="Proteomes" id="UP000186308">
    <property type="component" value="Unassembled WGS sequence"/>
</dbReference>
<comment type="similarity">
    <text evidence="1">Belongs to the peptidase M24B family.</text>
</comment>
<dbReference type="InterPro" id="IPR000994">
    <property type="entry name" value="Pept_M24"/>
</dbReference>
<dbReference type="FunFam" id="3.90.230.10:FF:000009">
    <property type="entry name" value="xaa-Pro aminopeptidase 2"/>
    <property type="match status" value="1"/>
</dbReference>
<evidence type="ECO:0000256" key="3">
    <source>
        <dbReference type="ARBA" id="ARBA00022801"/>
    </source>
</evidence>
<gene>
    <name evidence="7" type="ORF">SAMN05421828_1426</name>
</gene>
<dbReference type="EMBL" id="FTNE01000042">
    <property type="protein sequence ID" value="SIR50352.1"/>
    <property type="molecule type" value="Genomic_DNA"/>
</dbReference>
<accession>A0A8G2FHS5</accession>
<dbReference type="InterPro" id="IPR000587">
    <property type="entry name" value="Creatinase_N"/>
</dbReference>
<reference evidence="7 8" key="1">
    <citation type="submission" date="2017-01" db="EMBL/GenBank/DDBJ databases">
        <authorList>
            <person name="Varghese N."/>
            <person name="Submissions S."/>
        </authorList>
    </citation>
    <scope>NUCLEOTIDE SEQUENCE [LARGE SCALE GENOMIC DNA]</scope>
    <source>
        <strain evidence="7 8">ATCC 35905</strain>
    </source>
</reference>
<dbReference type="PANTHER" id="PTHR43763">
    <property type="entry name" value="XAA-PRO AMINOPEPTIDASE 1"/>
    <property type="match status" value="1"/>
</dbReference>
<keyword evidence="2" id="KW-0479">Metal-binding</keyword>
<name>A0A8G2FHS5_ACIRU</name>
<evidence type="ECO:0000259" key="6">
    <source>
        <dbReference type="Pfam" id="PF16188"/>
    </source>
</evidence>
<dbReference type="InterPro" id="IPR033740">
    <property type="entry name" value="Pept_M24B"/>
</dbReference>
<evidence type="ECO:0000259" key="4">
    <source>
        <dbReference type="Pfam" id="PF00557"/>
    </source>
</evidence>
<evidence type="ECO:0000259" key="5">
    <source>
        <dbReference type="Pfam" id="PF01321"/>
    </source>
</evidence>
<dbReference type="Pfam" id="PF01321">
    <property type="entry name" value="Creatinase_N"/>
    <property type="match status" value="1"/>
</dbReference>
<dbReference type="PANTHER" id="PTHR43763:SF6">
    <property type="entry name" value="XAA-PRO AMINOPEPTIDASE 1"/>
    <property type="match status" value="1"/>
</dbReference>
<evidence type="ECO:0000313" key="8">
    <source>
        <dbReference type="Proteomes" id="UP000186308"/>
    </source>
</evidence>
<dbReference type="SUPFAM" id="SSF53092">
    <property type="entry name" value="Creatinase/prolidase N-terminal domain"/>
    <property type="match status" value="1"/>
</dbReference>
<feature type="domain" description="Peptidase M24 C-terminal" evidence="6">
    <location>
        <begin position="517"/>
        <end position="577"/>
    </location>
</feature>
<dbReference type="InterPro" id="IPR029149">
    <property type="entry name" value="Creatin/AminoP/Spt16_N"/>
</dbReference>
<dbReference type="Gene3D" id="3.40.350.10">
    <property type="entry name" value="Creatinase/prolidase N-terminal domain"/>
    <property type="match status" value="2"/>
</dbReference>
<evidence type="ECO:0000313" key="7">
    <source>
        <dbReference type="EMBL" id="SIR50352.1"/>
    </source>
</evidence>
<proteinExistence type="inferred from homology"/>
<dbReference type="CDD" id="cd01085">
    <property type="entry name" value="APP"/>
    <property type="match status" value="1"/>
</dbReference>
<dbReference type="GO" id="GO:0070006">
    <property type="term" value="F:metalloaminopeptidase activity"/>
    <property type="evidence" value="ECO:0007669"/>
    <property type="project" value="InterPro"/>
</dbReference>
<feature type="domain" description="Creatinase N-terminal" evidence="5">
    <location>
        <begin position="2"/>
        <end position="128"/>
    </location>
</feature>
<dbReference type="AlphaFoldDB" id="A0A8G2FHS5"/>
<dbReference type="InterPro" id="IPR036005">
    <property type="entry name" value="Creatinase/aminopeptidase-like"/>
</dbReference>
<dbReference type="Pfam" id="PF16189">
    <property type="entry name" value="Creatinase_N_2"/>
    <property type="match status" value="1"/>
</dbReference>
<keyword evidence="8" id="KW-1185">Reference proteome</keyword>
<organism evidence="7 8">
    <name type="scientific">Acidiphilium rubrum</name>
    <dbReference type="NCBI Taxonomy" id="526"/>
    <lineage>
        <taxon>Bacteria</taxon>
        <taxon>Pseudomonadati</taxon>
        <taxon>Pseudomonadota</taxon>
        <taxon>Alphaproteobacteria</taxon>
        <taxon>Acetobacterales</taxon>
        <taxon>Acidocellaceae</taxon>
        <taxon>Acidiphilium</taxon>
    </lineage>
</organism>
<feature type="domain" description="Peptidase M24" evidence="4">
    <location>
        <begin position="294"/>
        <end position="509"/>
    </location>
</feature>
<dbReference type="Pfam" id="PF16188">
    <property type="entry name" value="Peptidase_M24_C"/>
    <property type="match status" value="1"/>
</dbReference>
<dbReference type="Pfam" id="PF00557">
    <property type="entry name" value="Peptidase_M24"/>
    <property type="match status" value="1"/>
</dbReference>
<keyword evidence="7" id="KW-0645">Protease</keyword>
<protein>
    <submittedName>
        <fullName evidence="7">Xaa-Pro aminopeptidase</fullName>
    </submittedName>
</protein>
<dbReference type="InterPro" id="IPR050422">
    <property type="entry name" value="X-Pro_aminopeptidase_P"/>
</dbReference>
<sequence length="577" mass="62134">MRAALQSQGLDGFIQPRNDEFLGEYVPDSAARLAWLTGFTGSAGLAIVLPDQAAVFSDGRYTLQLESQTDGAIWQRLHITETPPETWLKTRGHRGQIGYDPWLMSANTITKFTDAGLTMVPIANPIDKFWNDRPAPPSAQATPHPIECAGESATAKRQRIATTIGDDGADAVLLTDPHAIAWLLNLRGADLPHTPIALCFALLRRDASAILFIDPAKIPPETRAQLGQSVSIVPREAMAETLATLRGKRIRLDPATAPIRLTQMLGDAGAITVSGDDPCVLPRALKNPVEQSGARAAHIRDGAAMCRFLAWFDLTAPTGSLTELAAAAALRAYRAAAPAFRAESFNPISGAGEHGAIIHYSADEASNRAIHPNEVYLIDSGAQYPDGTTDITRTLWTGPATPPDLITDRFTRVLAGHIALASAIFPADTTGPQLDALARAPLWQAGLDFDHGTGHGVGSYLSVHEGPVSFHKRAKPIPLAPGMILSDEPGYYEPGAFGIRLENLLLVTEAPLTTKKPFLAFETLTLAPFDRRLINPTLLTPQAITWLNTYHARILQEISPLVDEQTQTWLKTACAAI</sequence>
<dbReference type="GO" id="GO:0005737">
    <property type="term" value="C:cytoplasm"/>
    <property type="evidence" value="ECO:0007669"/>
    <property type="project" value="UniProtKB-ARBA"/>
</dbReference>
<dbReference type="InterPro" id="IPR032416">
    <property type="entry name" value="Peptidase_M24_C"/>
</dbReference>
<evidence type="ECO:0000256" key="1">
    <source>
        <dbReference type="ARBA" id="ARBA00008766"/>
    </source>
</evidence>
<keyword evidence="7" id="KW-0031">Aminopeptidase</keyword>